<evidence type="ECO:0000313" key="3">
    <source>
        <dbReference type="Proteomes" id="UP000190625"/>
    </source>
</evidence>
<dbReference type="SUPFAM" id="SSF55961">
    <property type="entry name" value="Bet v1-like"/>
    <property type="match status" value="1"/>
</dbReference>
<dbReference type="Gene3D" id="3.30.530.20">
    <property type="match status" value="1"/>
</dbReference>
<keyword evidence="3" id="KW-1185">Reference proteome</keyword>
<accession>A0A1T4PB49</accession>
<dbReference type="EMBL" id="FUWM01000018">
    <property type="protein sequence ID" value="SJZ88732.1"/>
    <property type="molecule type" value="Genomic_DNA"/>
</dbReference>
<sequence>MPYVESSILINGSVEEVYEIAKEMERYPQFMEDVISVDVINREENTTITAWVTDIDGKKIVWKERDIFDFDNKVIHYEQIEGDLKEFTGEWRFTPINDATKVVLTVDFEFGIPMIAPLLNPVLKKKVISNSEAMLSAIKSEIEREDPTTKCS</sequence>
<dbReference type="InterPro" id="IPR005031">
    <property type="entry name" value="COQ10_START"/>
</dbReference>
<protein>
    <submittedName>
        <fullName evidence="2">Ribosome association toxin PasT (RatA) of the RatAB toxin-antitoxin module</fullName>
    </submittedName>
</protein>
<dbReference type="Proteomes" id="UP000190625">
    <property type="component" value="Unassembled WGS sequence"/>
</dbReference>
<dbReference type="AlphaFoldDB" id="A0A1T4PB49"/>
<evidence type="ECO:0000313" key="2">
    <source>
        <dbReference type="EMBL" id="SJZ88732.1"/>
    </source>
</evidence>
<dbReference type="CDD" id="cd08861">
    <property type="entry name" value="OtcD1_ARO-CYC_like"/>
    <property type="match status" value="1"/>
</dbReference>
<evidence type="ECO:0000259" key="1">
    <source>
        <dbReference type="Pfam" id="PF03364"/>
    </source>
</evidence>
<gene>
    <name evidence="2" type="ORF">SAMN02745118_02104</name>
</gene>
<dbReference type="Pfam" id="PF03364">
    <property type="entry name" value="Polyketide_cyc"/>
    <property type="match status" value="1"/>
</dbReference>
<dbReference type="InterPro" id="IPR023393">
    <property type="entry name" value="START-like_dom_sf"/>
</dbReference>
<feature type="domain" description="Coenzyme Q-binding protein COQ10 START" evidence="1">
    <location>
        <begin position="11"/>
        <end position="134"/>
    </location>
</feature>
<reference evidence="3" key="1">
    <citation type="submission" date="2017-02" db="EMBL/GenBank/DDBJ databases">
        <authorList>
            <person name="Varghese N."/>
            <person name="Submissions S."/>
        </authorList>
    </citation>
    <scope>NUCLEOTIDE SEQUENCE [LARGE SCALE GENOMIC DNA]</scope>
    <source>
        <strain evidence="3">ATCC BAA-73</strain>
    </source>
</reference>
<name>A0A1T4PB49_9FIRM</name>
<proteinExistence type="predicted"/>
<dbReference type="STRING" id="142842.SAMN02745118_02104"/>
<dbReference type="OrthoDB" id="9795669at2"/>
<dbReference type="RefSeq" id="WP_078810542.1">
    <property type="nucleotide sequence ID" value="NZ_FUWM01000018.1"/>
</dbReference>
<organism evidence="2 3">
    <name type="scientific">Selenihalanaerobacter shriftii</name>
    <dbReference type="NCBI Taxonomy" id="142842"/>
    <lineage>
        <taxon>Bacteria</taxon>
        <taxon>Bacillati</taxon>
        <taxon>Bacillota</taxon>
        <taxon>Clostridia</taxon>
        <taxon>Halanaerobiales</taxon>
        <taxon>Halobacteroidaceae</taxon>
        <taxon>Selenihalanaerobacter</taxon>
    </lineage>
</organism>